<accession>A0ABY3SND2</accession>
<sequence length="132" mass="15028">MNPDFIKIKTLDGDLKMSHKKRDYGLTVSTHELVLHKPHVNYYFKLKDIISIVPYEPAAMKSITFVNWRSSNQETTHIDTASKHYRIFVKGATVHNRSGIFTLGATDVIIPIHSNMMEAISECVQHQGLTAF</sequence>
<dbReference type="EMBL" id="CP090978">
    <property type="protein sequence ID" value="UJF35418.1"/>
    <property type="molecule type" value="Genomic_DNA"/>
</dbReference>
<proteinExistence type="predicted"/>
<dbReference type="Proteomes" id="UP001649230">
    <property type="component" value="Chromosome"/>
</dbReference>
<reference evidence="1 2" key="1">
    <citation type="journal article" date="2024" name="Int. J. Syst. Evol. Microbiol.">
        <title>Paenibacillus hexagrammi sp. nov., a novel bacterium isolated from the gut content of Hexagrammos agrammus.</title>
        <authorList>
            <person name="Jung H.K."/>
            <person name="Kim D.G."/>
            <person name="Zin H."/>
            <person name="Park J."/>
            <person name="Jung H."/>
            <person name="Kim Y.O."/>
            <person name="Kong H.J."/>
            <person name="Kim J.W."/>
            <person name="Kim Y.S."/>
        </authorList>
    </citation>
    <scope>NUCLEOTIDE SEQUENCE [LARGE SCALE GENOMIC DNA]</scope>
    <source>
        <strain evidence="1 2">YPD9-1</strain>
    </source>
</reference>
<protein>
    <submittedName>
        <fullName evidence="1">Uncharacterized protein</fullName>
    </submittedName>
</protein>
<dbReference type="RefSeq" id="WP_235121984.1">
    <property type="nucleotide sequence ID" value="NZ_CP090978.1"/>
</dbReference>
<name>A0ABY3SND2_9BACL</name>
<organism evidence="1 2">
    <name type="scientific">Paenibacillus hexagrammi</name>
    <dbReference type="NCBI Taxonomy" id="2908839"/>
    <lineage>
        <taxon>Bacteria</taxon>
        <taxon>Bacillati</taxon>
        <taxon>Bacillota</taxon>
        <taxon>Bacilli</taxon>
        <taxon>Bacillales</taxon>
        <taxon>Paenibacillaceae</taxon>
        <taxon>Paenibacillus</taxon>
    </lineage>
</organism>
<evidence type="ECO:0000313" key="1">
    <source>
        <dbReference type="EMBL" id="UJF35418.1"/>
    </source>
</evidence>
<gene>
    <name evidence="1" type="ORF">L0M14_10120</name>
</gene>
<evidence type="ECO:0000313" key="2">
    <source>
        <dbReference type="Proteomes" id="UP001649230"/>
    </source>
</evidence>
<keyword evidence="2" id="KW-1185">Reference proteome</keyword>